<reference evidence="5" key="1">
    <citation type="journal article" date="2018" name="PLoS ONE">
        <title>Chinook salmon (Oncorhynchus tshawytscha) genome and transcriptome.</title>
        <authorList>
            <person name="Christensen K.A."/>
            <person name="Leong J.S."/>
            <person name="Sakhrani D."/>
            <person name="Biagi C.A."/>
            <person name="Minkley D.R."/>
            <person name="Withler R.E."/>
            <person name="Rondeau E.B."/>
            <person name="Koop B.F."/>
            <person name="Devlin R.H."/>
        </authorList>
    </citation>
    <scope>NUCLEOTIDE SEQUENCE [LARGE SCALE GENOMIC DNA]</scope>
</reference>
<dbReference type="FunFam" id="2.60.40.10:FF:000283">
    <property type="entry name" value="Immunoglobulin kappa constant"/>
    <property type="match status" value="1"/>
</dbReference>
<dbReference type="InterPro" id="IPR007110">
    <property type="entry name" value="Ig-like_dom"/>
</dbReference>
<evidence type="ECO:0000313" key="4">
    <source>
        <dbReference type="Ensembl" id="ENSOTSP00005140391.1"/>
    </source>
</evidence>
<dbReference type="CDD" id="cd00098">
    <property type="entry name" value="IgC1"/>
    <property type="match status" value="1"/>
</dbReference>
<dbReference type="Proteomes" id="UP000694402">
    <property type="component" value="Unassembled WGS sequence"/>
</dbReference>
<keyword evidence="1" id="KW-1015">Disulfide bond</keyword>
<dbReference type="Pfam" id="PF07654">
    <property type="entry name" value="C1-set"/>
    <property type="match status" value="1"/>
</dbReference>
<dbReference type="PROSITE" id="PS00290">
    <property type="entry name" value="IG_MHC"/>
    <property type="match status" value="1"/>
</dbReference>
<sequence>GSPGGSLKLTCAPGKGLEWIIYYHSDRSKIDSSSNTVFLKGQNLQAEDSAVYYCAYPHSDTNQHKSFTKTNLLGYSPSVSLLSGPIGTTQYLMCMIEDFTPNKVTVTWKKNDMEMEGQTPTVGLQPSGTYSASSLLKVNKTEWNNKVKYSCVVQHQGQPTIKTISKTGLYIGEDSTTNNVMFTYSIYII</sequence>
<reference evidence="4" key="3">
    <citation type="submission" date="2025-09" db="UniProtKB">
        <authorList>
            <consortium name="Ensembl"/>
        </authorList>
    </citation>
    <scope>IDENTIFICATION</scope>
</reference>
<evidence type="ECO:0000256" key="2">
    <source>
        <dbReference type="ARBA" id="ARBA00023319"/>
    </source>
</evidence>
<dbReference type="PANTHER" id="PTHR23411">
    <property type="entry name" value="TAPASIN"/>
    <property type="match status" value="1"/>
</dbReference>
<dbReference type="InterPro" id="IPR036179">
    <property type="entry name" value="Ig-like_dom_sf"/>
</dbReference>
<dbReference type="SUPFAM" id="SSF48726">
    <property type="entry name" value="Immunoglobulin"/>
    <property type="match status" value="2"/>
</dbReference>
<evidence type="ECO:0000313" key="5">
    <source>
        <dbReference type="Proteomes" id="UP000694402"/>
    </source>
</evidence>
<protein>
    <recommendedName>
        <fullName evidence="3">Ig-like domain-containing protein</fullName>
    </recommendedName>
</protein>
<dbReference type="GeneTree" id="ENSGT00940000178394"/>
<dbReference type="InterPro" id="IPR003006">
    <property type="entry name" value="Ig/MHC_CS"/>
</dbReference>
<gene>
    <name evidence="4" type="primary">EYA4</name>
</gene>
<dbReference type="AlphaFoldDB" id="A0AAZ3RGB8"/>
<feature type="domain" description="Ig-like" evidence="3">
    <location>
        <begin position="77"/>
        <end position="165"/>
    </location>
</feature>
<reference evidence="4" key="2">
    <citation type="submission" date="2025-08" db="UniProtKB">
        <authorList>
            <consortium name="Ensembl"/>
        </authorList>
    </citation>
    <scope>IDENTIFICATION</scope>
</reference>
<dbReference type="PROSITE" id="PS50835">
    <property type="entry name" value="IG_LIKE"/>
    <property type="match status" value="2"/>
</dbReference>
<dbReference type="Ensembl" id="ENSOTST00005197767.1">
    <property type="protein sequence ID" value="ENSOTSP00005140391.1"/>
    <property type="gene ID" value="ENSOTSG00005061743.1"/>
</dbReference>
<dbReference type="InterPro" id="IPR050380">
    <property type="entry name" value="Immune_Resp_Modulators"/>
</dbReference>
<proteinExistence type="predicted"/>
<keyword evidence="2" id="KW-0393">Immunoglobulin domain</keyword>
<organism evidence="4 5">
    <name type="scientific">Oncorhynchus tshawytscha</name>
    <name type="common">Chinook salmon</name>
    <name type="synonym">Salmo tshawytscha</name>
    <dbReference type="NCBI Taxonomy" id="74940"/>
    <lineage>
        <taxon>Eukaryota</taxon>
        <taxon>Metazoa</taxon>
        <taxon>Chordata</taxon>
        <taxon>Craniata</taxon>
        <taxon>Vertebrata</taxon>
        <taxon>Euteleostomi</taxon>
        <taxon>Actinopterygii</taxon>
        <taxon>Neopterygii</taxon>
        <taxon>Teleostei</taxon>
        <taxon>Protacanthopterygii</taxon>
        <taxon>Salmoniformes</taxon>
        <taxon>Salmonidae</taxon>
        <taxon>Salmoninae</taxon>
        <taxon>Oncorhynchus</taxon>
    </lineage>
</organism>
<dbReference type="InterPro" id="IPR013106">
    <property type="entry name" value="Ig_V-set"/>
</dbReference>
<dbReference type="Gene3D" id="2.60.40.10">
    <property type="entry name" value="Immunoglobulins"/>
    <property type="match status" value="2"/>
</dbReference>
<accession>A0AAZ3RGB8</accession>
<dbReference type="SMART" id="SM00407">
    <property type="entry name" value="IGc1"/>
    <property type="match status" value="1"/>
</dbReference>
<dbReference type="InterPro" id="IPR013783">
    <property type="entry name" value="Ig-like_fold"/>
</dbReference>
<evidence type="ECO:0000259" key="3">
    <source>
        <dbReference type="PROSITE" id="PS50835"/>
    </source>
</evidence>
<dbReference type="InterPro" id="IPR003597">
    <property type="entry name" value="Ig_C1-set"/>
</dbReference>
<keyword evidence="5" id="KW-1185">Reference proteome</keyword>
<feature type="domain" description="Ig-like" evidence="3">
    <location>
        <begin position="1"/>
        <end position="68"/>
    </location>
</feature>
<dbReference type="SMART" id="SM00406">
    <property type="entry name" value="IGv"/>
    <property type="match status" value="1"/>
</dbReference>
<evidence type="ECO:0000256" key="1">
    <source>
        <dbReference type="ARBA" id="ARBA00023157"/>
    </source>
</evidence>
<name>A0AAZ3RGB8_ONCTS</name>